<feature type="domain" description="HTH merR-type" evidence="2">
    <location>
        <begin position="1"/>
        <end position="70"/>
    </location>
</feature>
<dbReference type="PROSITE" id="PS50937">
    <property type="entry name" value="HTH_MERR_2"/>
    <property type="match status" value="1"/>
</dbReference>
<evidence type="ECO:0000259" key="2">
    <source>
        <dbReference type="PROSITE" id="PS50937"/>
    </source>
</evidence>
<dbReference type="InterPro" id="IPR009061">
    <property type="entry name" value="DNA-bd_dom_put_sf"/>
</dbReference>
<dbReference type="InterPro" id="IPR047057">
    <property type="entry name" value="MerR_fam"/>
</dbReference>
<dbReference type="Pfam" id="PF13411">
    <property type="entry name" value="MerR_1"/>
    <property type="match status" value="1"/>
</dbReference>
<dbReference type="SUPFAM" id="SSF46955">
    <property type="entry name" value="Putative DNA-binding domain"/>
    <property type="match status" value="1"/>
</dbReference>
<evidence type="ECO:0000256" key="1">
    <source>
        <dbReference type="ARBA" id="ARBA00023125"/>
    </source>
</evidence>
<dbReference type="GO" id="GO:0003677">
    <property type="term" value="F:DNA binding"/>
    <property type="evidence" value="ECO:0007669"/>
    <property type="project" value="UniProtKB-KW"/>
</dbReference>
<reference evidence="3 4" key="1">
    <citation type="submission" date="2015-10" db="EMBL/GenBank/DDBJ databases">
        <title>Pseudomonas helleri sp. nov. and Pseudomonas weihenstephanensis sp. nov., isolated from raw cows milk.</title>
        <authorList>
            <person name="Von Neubeck M."/>
            <person name="Huptas C."/>
            <person name="Wenning M."/>
            <person name="Scherer S."/>
        </authorList>
    </citation>
    <scope>NUCLEOTIDE SEQUENCE [LARGE SCALE GENOMIC DNA]</scope>
    <source>
        <strain evidence="3 4">BSTT44</strain>
    </source>
</reference>
<dbReference type="Gene3D" id="1.10.1660.10">
    <property type="match status" value="1"/>
</dbReference>
<dbReference type="STRING" id="1563157.AQS70_14420"/>
<comment type="caution">
    <text evidence="3">The sequence shown here is derived from an EMBL/GenBank/DDBJ whole genome shotgun (WGS) entry which is preliminary data.</text>
</comment>
<keyword evidence="1" id="KW-0238">DNA-binding</keyword>
<dbReference type="CDD" id="cd04785">
    <property type="entry name" value="HTH_CadR-PbrR-like"/>
    <property type="match status" value="1"/>
</dbReference>
<dbReference type="AlphaFoldDB" id="A0A0Q0WYE5"/>
<organism evidence="3 4">
    <name type="scientific">Pseudomonas endophytica</name>
    <dbReference type="NCBI Taxonomy" id="1563157"/>
    <lineage>
        <taxon>Bacteria</taxon>
        <taxon>Pseudomonadati</taxon>
        <taxon>Pseudomonadota</taxon>
        <taxon>Gammaproteobacteria</taxon>
        <taxon>Pseudomonadales</taxon>
        <taxon>Pseudomonadaceae</taxon>
        <taxon>Pseudomonas</taxon>
    </lineage>
</organism>
<dbReference type="PANTHER" id="PTHR30204:SF92">
    <property type="entry name" value="HTH-TYPE TRANSCRIPTIONAL REGULATOR ZNTR"/>
    <property type="match status" value="1"/>
</dbReference>
<sequence>MAGIGALSKSTGCHIETIRYYEKIGLLPPAHRSAGKHRIYTDIHRSHLIFIRQNRELGFPLEDIRELITLAADTSNLCGDALAVVKKHLAAIEVKVANLQGIRAQLLAMSGTCESTCLGSTVSTCNLVEGLFEPVAGARTGCC</sequence>
<dbReference type="PROSITE" id="PS00552">
    <property type="entry name" value="HTH_MERR_1"/>
    <property type="match status" value="1"/>
</dbReference>
<dbReference type="InterPro" id="IPR000551">
    <property type="entry name" value="MerR-type_HTH_dom"/>
</dbReference>
<keyword evidence="4" id="KW-1185">Reference proteome</keyword>
<dbReference type="EMBL" id="LLWH01000196">
    <property type="protein sequence ID" value="KQB52475.1"/>
    <property type="molecule type" value="Genomic_DNA"/>
</dbReference>
<dbReference type="PANTHER" id="PTHR30204">
    <property type="entry name" value="REDOX-CYCLING DRUG-SENSING TRANSCRIPTIONAL ACTIVATOR SOXR"/>
    <property type="match status" value="1"/>
</dbReference>
<protein>
    <submittedName>
        <fullName evidence="3">MerR family transcriptional regulator</fullName>
    </submittedName>
</protein>
<evidence type="ECO:0000313" key="3">
    <source>
        <dbReference type="EMBL" id="KQB52475.1"/>
    </source>
</evidence>
<dbReference type="PRINTS" id="PR00040">
    <property type="entry name" value="HTHMERR"/>
</dbReference>
<name>A0A0Q0WYE5_9PSED</name>
<dbReference type="OrthoDB" id="9808480at2"/>
<gene>
    <name evidence="3" type="ORF">AQS70_14420</name>
</gene>
<proteinExistence type="predicted"/>
<dbReference type="RefSeq" id="WP_055104034.1">
    <property type="nucleotide sequence ID" value="NZ_LLWH01000196.1"/>
</dbReference>
<dbReference type="Proteomes" id="UP000050342">
    <property type="component" value="Unassembled WGS sequence"/>
</dbReference>
<evidence type="ECO:0000313" key="4">
    <source>
        <dbReference type="Proteomes" id="UP000050342"/>
    </source>
</evidence>
<dbReference type="GO" id="GO:0003700">
    <property type="term" value="F:DNA-binding transcription factor activity"/>
    <property type="evidence" value="ECO:0007669"/>
    <property type="project" value="InterPro"/>
</dbReference>
<dbReference type="SMART" id="SM00422">
    <property type="entry name" value="HTH_MERR"/>
    <property type="match status" value="1"/>
</dbReference>
<accession>A0A0Q0WYE5</accession>